<evidence type="ECO:0000256" key="9">
    <source>
        <dbReference type="ARBA" id="ARBA00023180"/>
    </source>
</evidence>
<accession>A0A815I743</accession>
<dbReference type="SUPFAM" id="SSF69318">
    <property type="entry name" value="Integrin alpha N-terminal domain"/>
    <property type="match status" value="2"/>
</dbReference>
<dbReference type="SMART" id="SM00191">
    <property type="entry name" value="Int_alpha"/>
    <property type="match status" value="5"/>
</dbReference>
<evidence type="ECO:0000256" key="8">
    <source>
        <dbReference type="ARBA" id="ARBA00022801"/>
    </source>
</evidence>
<evidence type="ECO:0000259" key="13">
    <source>
        <dbReference type="Pfam" id="PF00882"/>
    </source>
</evidence>
<dbReference type="Proteomes" id="UP000663829">
    <property type="component" value="Unassembled WGS sequence"/>
</dbReference>
<dbReference type="GO" id="GO:0004621">
    <property type="term" value="F:glycosylphosphatidylinositol phospholipase D activity"/>
    <property type="evidence" value="ECO:0007669"/>
    <property type="project" value="UniProtKB-EC"/>
</dbReference>
<evidence type="ECO:0000256" key="12">
    <source>
        <dbReference type="PROSITE-ProRule" id="PRU00803"/>
    </source>
</evidence>
<dbReference type="GO" id="GO:0005615">
    <property type="term" value="C:extracellular space"/>
    <property type="evidence" value="ECO:0007669"/>
    <property type="project" value="TreeGrafter"/>
</dbReference>
<dbReference type="Pfam" id="PF01839">
    <property type="entry name" value="FG-GAP"/>
    <property type="match status" value="1"/>
</dbReference>
<keyword evidence="6" id="KW-0732">Signal</keyword>
<dbReference type="InterPro" id="IPR013517">
    <property type="entry name" value="FG-GAP"/>
</dbReference>
<dbReference type="OrthoDB" id="5317514at2759"/>
<evidence type="ECO:0000256" key="6">
    <source>
        <dbReference type="ARBA" id="ARBA00022729"/>
    </source>
</evidence>
<evidence type="ECO:0000256" key="11">
    <source>
        <dbReference type="ARBA" id="ARBA00093237"/>
    </source>
</evidence>
<protein>
    <recommendedName>
        <fullName evidence="4">Phosphatidylinositol-glycan-specific phospholipase D</fullName>
        <ecNumber evidence="3">3.1.4.50</ecNumber>
    </recommendedName>
    <alternativeName>
        <fullName evidence="10">Glycosyl-phosphatidylinositol-specific phospholipase D</fullName>
    </alternativeName>
</protein>
<keyword evidence="5" id="KW-0964">Secreted</keyword>
<dbReference type="PANTHER" id="PTHR23221">
    <property type="entry name" value="GLYCOSYLPHOSPHATIDYLINOSITOL PHOSPHOLIPASE D"/>
    <property type="match status" value="1"/>
</dbReference>
<name>A0A815I743_9BILA</name>
<evidence type="ECO:0000256" key="2">
    <source>
        <dbReference type="ARBA" id="ARBA00008652"/>
    </source>
</evidence>
<evidence type="ECO:0000313" key="16">
    <source>
        <dbReference type="Proteomes" id="UP000663829"/>
    </source>
</evidence>
<feature type="repeat" description="FG-GAP" evidence="12">
    <location>
        <begin position="341"/>
        <end position="402"/>
    </location>
</feature>
<keyword evidence="16" id="KW-1185">Reference proteome</keyword>
<dbReference type="Pfam" id="PF00882">
    <property type="entry name" value="Zn_dep_PLPC"/>
    <property type="match status" value="1"/>
</dbReference>
<dbReference type="InterPro" id="IPR029002">
    <property type="entry name" value="PLPC/GPLD1"/>
</dbReference>
<dbReference type="InterPro" id="IPR013519">
    <property type="entry name" value="Int_alpha_beta-p"/>
</dbReference>
<dbReference type="PROSITE" id="PS51470">
    <property type="entry name" value="FG_GAP"/>
    <property type="match status" value="2"/>
</dbReference>
<organism evidence="14 16">
    <name type="scientific">Didymodactylos carnosus</name>
    <dbReference type="NCBI Taxonomy" id="1234261"/>
    <lineage>
        <taxon>Eukaryota</taxon>
        <taxon>Metazoa</taxon>
        <taxon>Spiralia</taxon>
        <taxon>Gnathifera</taxon>
        <taxon>Rotifera</taxon>
        <taxon>Eurotatoria</taxon>
        <taxon>Bdelloidea</taxon>
        <taxon>Philodinida</taxon>
        <taxon>Philodinidae</taxon>
        <taxon>Didymodactylos</taxon>
    </lineage>
</organism>
<keyword evidence="8" id="KW-0378">Hydrolase</keyword>
<evidence type="ECO:0000256" key="10">
    <source>
        <dbReference type="ARBA" id="ARBA00029753"/>
    </source>
</evidence>
<reference evidence="14" key="1">
    <citation type="submission" date="2021-02" db="EMBL/GenBank/DDBJ databases">
        <authorList>
            <person name="Nowell W R."/>
        </authorList>
    </citation>
    <scope>NUCLEOTIDE SEQUENCE</scope>
</reference>
<dbReference type="Gene3D" id="2.130.10.130">
    <property type="entry name" value="Integrin alpha, N-terminal"/>
    <property type="match status" value="2"/>
</dbReference>
<evidence type="ECO:0000313" key="15">
    <source>
        <dbReference type="EMBL" id="CAF4241367.1"/>
    </source>
</evidence>
<comment type="similarity">
    <text evidence="2">Belongs to the GPLD1 family.</text>
</comment>
<evidence type="ECO:0000256" key="1">
    <source>
        <dbReference type="ARBA" id="ARBA00004613"/>
    </source>
</evidence>
<evidence type="ECO:0000256" key="7">
    <source>
        <dbReference type="ARBA" id="ARBA00022737"/>
    </source>
</evidence>
<comment type="subcellular location">
    <subcellularLocation>
        <location evidence="1">Secreted</location>
    </subcellularLocation>
</comment>
<dbReference type="Proteomes" id="UP000681722">
    <property type="component" value="Unassembled WGS sequence"/>
</dbReference>
<dbReference type="EC" id="3.1.4.50" evidence="3"/>
<comment type="catalytic activity">
    <reaction evidence="11">
        <text>a 6-(alpha-D-glucosaminyl)-1-(1,2-diacyl-sn-glycero-3-phospho)-1D-myo-inositol + H2O = 6-(alpha-D-glucosaminyl)-1D-myo-inositol + a 1,2-diacyl-sn-glycero-3-phosphate + H(+)</text>
        <dbReference type="Rhea" id="RHEA:10832"/>
        <dbReference type="ChEBI" id="CHEBI:15377"/>
        <dbReference type="ChEBI" id="CHEBI:15378"/>
        <dbReference type="ChEBI" id="CHEBI:57997"/>
        <dbReference type="ChEBI" id="CHEBI:58608"/>
        <dbReference type="ChEBI" id="CHEBI:58700"/>
        <dbReference type="EC" id="3.1.4.50"/>
    </reaction>
</comment>
<keyword evidence="9" id="KW-0325">Glycoprotein</keyword>
<comment type="caution">
    <text evidence="14">The sequence shown here is derived from an EMBL/GenBank/DDBJ whole genome shotgun (WGS) entry which is preliminary data.</text>
</comment>
<sequence length="804" mass="90490">MFCKFITFLCIILGHYYVTPCGIITHIEVSHRAQDLWNHRSNYQLLVRKHQDALQAGSPYPDVMYDKLCYNGYLHSVAENTHWYPFMKTAIDYLRQVYPPPLKSGQTDGEKLLVFLLGIAAHQISDAVWHGSLTGCPNGFIDANAWSDFYGDRNQAHSSADLGGDSVADYELPIGYIGLVDNWYTPTQHLQMIYRQYANIFHSPTELNATAERVQACSTLTFIQRFLANLFLGKAYSHYSKTNTLLLDEFYNYYYGGIENMVRETLRYWDIIIDMYEYGTDICTNGNRNPYYLNCTNNFQRQISYLEQKQSISYIRTVTHGTRLPFTSQTLPLAKKLEYTEIDRGLISDQSYANFGHSSLIADFNNDGIDDLVVSAPNYYIYGCAQGGRVFIIYGRDEQPIIPERHISVIEQLANQTLISPSCDGDRFGTSLTIIDWNNDSYNDLVVSSPSRGFGFIGSIFIYAGSESGLQSLPYLQIDGINEHDSIGWNVQSTHFDDDNILDLLITSPYAQKNGYDEPQRGVVWIFLSSRQEQMAHSEYIHLTVKDATYTIWGEISKSKFGYSTTIVPSSCTTDKQPILLISAPNYASPNTLQSQGVGKIYAYTINDTGPQLTFTLSGNNMDHFGHSLSISQQHCVLAVGAPTRSTSKINKEWTGAVILLSFAELLTKSIYKRESLSVNAVSVLATIVGELRFQRLGWAVEWSTTFDLCITAPLGTSLLSSEGRTYIIKGERIPLKPTSDPISITKLSSKTFVAHDRMNRFGTHLNLLSSPLSNSTYLAISSPLTASKQDNIRLPGTLYIYKF</sequence>
<dbReference type="PANTHER" id="PTHR23221:SF7">
    <property type="entry name" value="PHOSPHATIDYLINOSITOL-GLYCAN-SPECIFIC PHOSPHOLIPASE D"/>
    <property type="match status" value="1"/>
</dbReference>
<dbReference type="InterPro" id="IPR028994">
    <property type="entry name" value="Integrin_alpha_N"/>
</dbReference>
<dbReference type="GO" id="GO:0031012">
    <property type="term" value="C:extracellular matrix"/>
    <property type="evidence" value="ECO:0007669"/>
    <property type="project" value="TreeGrafter"/>
</dbReference>
<feature type="domain" description="Phospholipase C/D" evidence="13">
    <location>
        <begin position="25"/>
        <end position="182"/>
    </location>
</feature>
<proteinExistence type="inferred from homology"/>
<evidence type="ECO:0000313" key="14">
    <source>
        <dbReference type="EMBL" id="CAF1362070.1"/>
    </source>
</evidence>
<evidence type="ECO:0000256" key="3">
    <source>
        <dbReference type="ARBA" id="ARBA00012284"/>
    </source>
</evidence>
<dbReference type="InterPro" id="IPR001028">
    <property type="entry name" value="Gprt_PLipase_D"/>
</dbReference>
<dbReference type="AlphaFoldDB" id="A0A815I743"/>
<keyword evidence="7" id="KW-0677">Repeat</keyword>
<dbReference type="EMBL" id="CAJOBC010070621">
    <property type="protein sequence ID" value="CAF4241367.1"/>
    <property type="molecule type" value="Genomic_DNA"/>
</dbReference>
<dbReference type="EMBL" id="CAJNOQ010015468">
    <property type="protein sequence ID" value="CAF1362070.1"/>
    <property type="molecule type" value="Genomic_DNA"/>
</dbReference>
<feature type="repeat" description="FG-GAP" evidence="12">
    <location>
        <begin position="415"/>
        <end position="472"/>
    </location>
</feature>
<evidence type="ECO:0000256" key="5">
    <source>
        <dbReference type="ARBA" id="ARBA00022525"/>
    </source>
</evidence>
<gene>
    <name evidence="14" type="ORF">GPM918_LOCUS31434</name>
    <name evidence="15" type="ORF">SRO942_LOCUS32078</name>
</gene>
<evidence type="ECO:0000256" key="4">
    <source>
        <dbReference type="ARBA" id="ARBA00015988"/>
    </source>
</evidence>
<dbReference type="PRINTS" id="PR00718">
    <property type="entry name" value="PHPHLIPASED"/>
</dbReference>